<feature type="transmembrane region" description="Helical" evidence="2">
    <location>
        <begin position="21"/>
        <end position="40"/>
    </location>
</feature>
<name>A0A507ZX69_9ACTO</name>
<dbReference type="RefSeq" id="WP_141425192.1">
    <property type="nucleotide sequence ID" value="NZ_JASPFB010000025.1"/>
</dbReference>
<dbReference type="EMBL" id="VICB01000035">
    <property type="protein sequence ID" value="TQD41141.1"/>
    <property type="molecule type" value="Genomic_DNA"/>
</dbReference>
<keyword evidence="2" id="KW-1133">Transmembrane helix</keyword>
<keyword evidence="2" id="KW-0472">Membrane</keyword>
<accession>A0A507ZX69</accession>
<feature type="compositionally biased region" description="Low complexity" evidence="1">
    <location>
        <begin position="115"/>
        <end position="128"/>
    </location>
</feature>
<evidence type="ECO:0000256" key="1">
    <source>
        <dbReference type="SAM" id="MobiDB-lite"/>
    </source>
</evidence>
<evidence type="ECO:0000313" key="4">
    <source>
        <dbReference type="Proteomes" id="UP000319010"/>
    </source>
</evidence>
<comment type="caution">
    <text evidence="3">The sequence shown here is derived from an EMBL/GenBank/DDBJ whole genome shotgun (WGS) entry which is preliminary data.</text>
</comment>
<evidence type="ECO:0000313" key="3">
    <source>
        <dbReference type="EMBL" id="TQD41141.1"/>
    </source>
</evidence>
<proteinExistence type="predicted"/>
<protein>
    <submittedName>
        <fullName evidence="3">Uncharacterized protein</fullName>
    </submittedName>
</protein>
<gene>
    <name evidence="3" type="ORF">FK256_14130</name>
</gene>
<dbReference type="AlphaFoldDB" id="A0A507ZX69"/>
<reference evidence="3 4" key="1">
    <citation type="submission" date="2019-06" db="EMBL/GenBank/DDBJ databases">
        <title>Draft genome sequence of Actinomyces johnsonii CCUG 34287T.</title>
        <authorList>
            <person name="Salva-Serra F."/>
            <person name="Cardew S."/>
            <person name="Moore E."/>
        </authorList>
    </citation>
    <scope>NUCLEOTIDE SEQUENCE [LARGE SCALE GENOMIC DNA]</scope>
    <source>
        <strain evidence="3 4">CCUG 34287</strain>
    </source>
</reference>
<evidence type="ECO:0000256" key="2">
    <source>
        <dbReference type="SAM" id="Phobius"/>
    </source>
</evidence>
<keyword evidence="2" id="KW-0812">Transmembrane</keyword>
<sequence length="282" mass="29644">MEIKPTSTTRTHRGKRLVRSLTLTGVLTVVASLTMLNATASRTSASNVTVTADGTQMALMTEPPQDGTTVQREAWRESVLADPNVLGDNAPGTVAQSSDSRHIFLRAKDSDDPGSVTDTASSSPTATSQEEGQDRPLSDKEKEAIAAAEKVVKPIAEQVAPVYATYSVNSGQAAWVESISTAVTKSGALMGPDLKTSLEAGASETWPAVQSAHVTSTARVYPGRAPAVWVSPDLSGARVVVPVQQTVSMDGVPKRVVYPMVTINLAPNEDGSSWQVVSLSSR</sequence>
<feature type="region of interest" description="Disordered" evidence="1">
    <location>
        <begin position="107"/>
        <end position="140"/>
    </location>
</feature>
<organism evidence="3 4">
    <name type="scientific">Actinomyces johnsonii</name>
    <dbReference type="NCBI Taxonomy" id="544581"/>
    <lineage>
        <taxon>Bacteria</taxon>
        <taxon>Bacillati</taxon>
        <taxon>Actinomycetota</taxon>
        <taxon>Actinomycetes</taxon>
        <taxon>Actinomycetales</taxon>
        <taxon>Actinomycetaceae</taxon>
        <taxon>Actinomyces</taxon>
    </lineage>
</organism>
<dbReference type="Proteomes" id="UP000319010">
    <property type="component" value="Unassembled WGS sequence"/>
</dbReference>